<dbReference type="OrthoDB" id="1594986at2759"/>
<dbReference type="PROSITE" id="PS50010">
    <property type="entry name" value="DH_2"/>
    <property type="match status" value="1"/>
</dbReference>
<dbReference type="GO" id="GO:0030010">
    <property type="term" value="P:establishment of cell polarity"/>
    <property type="evidence" value="ECO:0007669"/>
    <property type="project" value="TreeGrafter"/>
</dbReference>
<dbReference type="SUPFAM" id="SSF54277">
    <property type="entry name" value="CAD &amp; PB1 domains"/>
    <property type="match status" value="1"/>
</dbReference>
<dbReference type="Proteomes" id="UP000799439">
    <property type="component" value="Unassembled WGS sequence"/>
</dbReference>
<evidence type="ECO:0000259" key="2">
    <source>
        <dbReference type="PROSITE" id="PS50010"/>
    </source>
</evidence>
<protein>
    <recommendedName>
        <fullName evidence="6">DH domain-containing protein</fullName>
    </recommendedName>
</protein>
<dbReference type="SUPFAM" id="SSF50729">
    <property type="entry name" value="PH domain-like"/>
    <property type="match status" value="1"/>
</dbReference>
<dbReference type="PROSITE" id="PS51745">
    <property type="entry name" value="PB1"/>
    <property type="match status" value="1"/>
</dbReference>
<accession>A0A9P4MHE9</accession>
<dbReference type="Pfam" id="PF15411">
    <property type="entry name" value="PH_10"/>
    <property type="match status" value="1"/>
</dbReference>
<dbReference type="SMART" id="SM00325">
    <property type="entry name" value="RhoGEF"/>
    <property type="match status" value="1"/>
</dbReference>
<proteinExistence type="predicted"/>
<dbReference type="Gene3D" id="3.10.20.90">
    <property type="entry name" value="Phosphatidylinositol 3-kinase Catalytic Subunit, Chain A, domain 1"/>
    <property type="match status" value="1"/>
</dbReference>
<comment type="caution">
    <text evidence="4">The sequence shown here is derived from an EMBL/GenBank/DDBJ whole genome shotgun (WGS) entry which is preliminary data.</text>
</comment>
<dbReference type="Pfam" id="PF00564">
    <property type="entry name" value="PB1"/>
    <property type="match status" value="1"/>
</dbReference>
<feature type="region of interest" description="Disordered" evidence="1">
    <location>
        <begin position="1"/>
        <end position="70"/>
    </location>
</feature>
<feature type="compositionally biased region" description="Low complexity" evidence="1">
    <location>
        <begin position="19"/>
        <end position="42"/>
    </location>
</feature>
<organism evidence="4 5">
    <name type="scientific">Myriangium duriaei CBS 260.36</name>
    <dbReference type="NCBI Taxonomy" id="1168546"/>
    <lineage>
        <taxon>Eukaryota</taxon>
        <taxon>Fungi</taxon>
        <taxon>Dikarya</taxon>
        <taxon>Ascomycota</taxon>
        <taxon>Pezizomycotina</taxon>
        <taxon>Dothideomycetes</taxon>
        <taxon>Dothideomycetidae</taxon>
        <taxon>Myriangiales</taxon>
        <taxon>Myriangiaceae</taxon>
        <taxon>Myriangium</taxon>
    </lineage>
</organism>
<dbReference type="CDD" id="cd05992">
    <property type="entry name" value="PB1"/>
    <property type="match status" value="1"/>
</dbReference>
<dbReference type="InterPro" id="IPR035899">
    <property type="entry name" value="DBL_dom_sf"/>
</dbReference>
<dbReference type="SUPFAM" id="SSF48065">
    <property type="entry name" value="DBL homology domain (DH-domain)"/>
    <property type="match status" value="1"/>
</dbReference>
<gene>
    <name evidence="4" type="ORF">K461DRAFT_266070</name>
</gene>
<evidence type="ECO:0000313" key="4">
    <source>
        <dbReference type="EMBL" id="KAF2154680.1"/>
    </source>
</evidence>
<feature type="compositionally biased region" description="Polar residues" evidence="1">
    <location>
        <begin position="670"/>
        <end position="688"/>
    </location>
</feature>
<reference evidence="4" key="1">
    <citation type="journal article" date="2020" name="Stud. Mycol.">
        <title>101 Dothideomycetes genomes: a test case for predicting lifestyles and emergence of pathogens.</title>
        <authorList>
            <person name="Haridas S."/>
            <person name="Albert R."/>
            <person name="Binder M."/>
            <person name="Bloem J."/>
            <person name="Labutti K."/>
            <person name="Salamov A."/>
            <person name="Andreopoulos B."/>
            <person name="Baker S."/>
            <person name="Barry K."/>
            <person name="Bills G."/>
            <person name="Bluhm B."/>
            <person name="Cannon C."/>
            <person name="Castanera R."/>
            <person name="Culley D."/>
            <person name="Daum C."/>
            <person name="Ezra D."/>
            <person name="Gonzalez J."/>
            <person name="Henrissat B."/>
            <person name="Kuo A."/>
            <person name="Liang C."/>
            <person name="Lipzen A."/>
            <person name="Lutzoni F."/>
            <person name="Magnuson J."/>
            <person name="Mondo S."/>
            <person name="Nolan M."/>
            <person name="Ohm R."/>
            <person name="Pangilinan J."/>
            <person name="Park H.-J."/>
            <person name="Ramirez L."/>
            <person name="Alfaro M."/>
            <person name="Sun H."/>
            <person name="Tritt A."/>
            <person name="Yoshinaga Y."/>
            <person name="Zwiers L.-H."/>
            <person name="Turgeon B."/>
            <person name="Goodwin S."/>
            <person name="Spatafora J."/>
            <person name="Crous P."/>
            <person name="Grigoriev I."/>
        </authorList>
    </citation>
    <scope>NUCLEOTIDE SEQUENCE</scope>
    <source>
        <strain evidence="4">CBS 260.36</strain>
    </source>
</reference>
<dbReference type="Pfam" id="PF06395">
    <property type="entry name" value="CDC24"/>
    <property type="match status" value="1"/>
</dbReference>
<feature type="compositionally biased region" description="Polar residues" evidence="1">
    <location>
        <begin position="738"/>
        <end position="788"/>
    </location>
</feature>
<dbReference type="GO" id="GO:0005085">
    <property type="term" value="F:guanyl-nucleotide exchange factor activity"/>
    <property type="evidence" value="ECO:0007669"/>
    <property type="project" value="InterPro"/>
</dbReference>
<feature type="compositionally biased region" description="Polar residues" evidence="1">
    <location>
        <begin position="645"/>
        <end position="654"/>
    </location>
</feature>
<feature type="region of interest" description="Disordered" evidence="1">
    <location>
        <begin position="645"/>
        <end position="821"/>
    </location>
</feature>
<dbReference type="Pfam" id="PF00621">
    <property type="entry name" value="RhoGEF"/>
    <property type="match status" value="1"/>
</dbReference>
<dbReference type="GO" id="GO:0005634">
    <property type="term" value="C:nucleus"/>
    <property type="evidence" value="ECO:0007669"/>
    <property type="project" value="TreeGrafter"/>
</dbReference>
<dbReference type="CDD" id="cd00014">
    <property type="entry name" value="CH_SF"/>
    <property type="match status" value="1"/>
</dbReference>
<dbReference type="InterPro" id="IPR053026">
    <property type="entry name" value="CDC42_GEF"/>
</dbReference>
<dbReference type="EMBL" id="ML996083">
    <property type="protein sequence ID" value="KAF2154680.1"/>
    <property type="molecule type" value="Genomic_DNA"/>
</dbReference>
<dbReference type="PANTHER" id="PTHR47339:SF1">
    <property type="entry name" value="CELL DIVISION CONTROL PROTEIN 24"/>
    <property type="match status" value="1"/>
</dbReference>
<dbReference type="FunFam" id="3.10.20.90:FF:000176">
    <property type="entry name" value="Rho guanyl nucleotide exchange factor"/>
    <property type="match status" value="1"/>
</dbReference>
<dbReference type="SMART" id="SM00233">
    <property type="entry name" value="PH"/>
    <property type="match status" value="1"/>
</dbReference>
<dbReference type="GO" id="GO:0000935">
    <property type="term" value="C:division septum"/>
    <property type="evidence" value="ECO:0007669"/>
    <property type="project" value="TreeGrafter"/>
</dbReference>
<feature type="domain" description="PB1" evidence="3">
    <location>
        <begin position="884"/>
        <end position="981"/>
    </location>
</feature>
<dbReference type="GO" id="GO:0043332">
    <property type="term" value="C:mating projection tip"/>
    <property type="evidence" value="ECO:0007669"/>
    <property type="project" value="TreeGrafter"/>
</dbReference>
<evidence type="ECO:0000256" key="1">
    <source>
        <dbReference type="SAM" id="MobiDB-lite"/>
    </source>
</evidence>
<dbReference type="Gene3D" id="1.20.900.10">
    <property type="entry name" value="Dbl homology (DH) domain"/>
    <property type="match status" value="1"/>
</dbReference>
<dbReference type="InterPro" id="IPR010481">
    <property type="entry name" value="Cdc24/Scd1_N"/>
</dbReference>
<dbReference type="InterPro" id="IPR000270">
    <property type="entry name" value="PB1_dom"/>
</dbReference>
<dbReference type="PANTHER" id="PTHR47339">
    <property type="entry name" value="CELL DIVISION CONTROL PROTEIN 24"/>
    <property type="match status" value="1"/>
</dbReference>
<sequence>MSLGHTKLHSAGAPSLIRSQAHTSSSYSIQSQPSSRSSDTTQGTAASTLFPPPSSTPMSEPGGNMVRPTDNVMNKVGEKEQSLFQICVILRQRLSGVPNFDAFFEEEEQSADDDTDPVTLLWRTFRRGYPLLALYNVLRPEKAIEPDVSNITNEVKKGKAMTFKFLNACIGDLKFNVEDCFIILDLYGDDTTGFVRVTKTVTRLLDILVEQGIIEDTRRDSAEPFEGGVAGKRSQRQHIVDELVNTERTYVQQLELLQAYQTQCQKTGVIPGDIAHQIFLNLNGLLDFQRRFLIRVEQINAMPESEQNWGKLFVLYNEAFTIYEPYITNQKQCEQTVMREFDKLKLAGGSPELQGIVANQATLYSFLMKPFQRLSKYPLLLDQLYKKGDLDEERKSDLLIGKECATAILTRTNAAMEREDRLAAVEELKGRVEDWKGHRVEQFGELLLFGTFTVIKSDSGPSRDTEREYHVYFFESILLCCKDIDPNKAKNKMKGRPMVDKKGKPKLQLKGRIFMQNVTEVNHTAKQGSYSCQIYWKGDPGIENFSIKFLTEDMMQKWNAELLKQKAHWDDMLRQSNRPSHTSQTEFVSMQNQDIENPYSKEMDDEDDDDETQVDLNSFLTTESYNSSHPTFVEFAGGWNQSQASIRTRSTTGESGPLPPSRMVPPRGPSGSQNPGLSIRTHQLQGAMSPSERFGESYFSPVDESPMSSRTSTSSGIYPTPRQGHFSEGGYANHVPYRSTSREQMNQQGYPSQARQMGRPTHQSSASAPSNGPPTTRNRSISSPSINEAQRRAMDNTNRPPMPDTFPPHIHRSQSNSPHLTSAGIDERVANMSPAMRFANSPSVGGYTTPRNATPPVHYRSDIGTPTLSPPPQTPSMEMPPPSQLKVKVHASAAGQVLTLVVPSNITYQTLKDRIDAKLQRSTNISLTDRGAGNTVKLKYLDDDDYVIIASDEDVQIAFETWREQHGQGVAGLGEIELFCL</sequence>
<dbReference type="InterPro" id="IPR053793">
    <property type="entry name" value="PB1-like"/>
</dbReference>
<dbReference type="InterPro" id="IPR000219">
    <property type="entry name" value="DH_dom"/>
</dbReference>
<keyword evidence="5" id="KW-1185">Reference proteome</keyword>
<dbReference type="GO" id="GO:0005737">
    <property type="term" value="C:cytoplasm"/>
    <property type="evidence" value="ECO:0007669"/>
    <property type="project" value="TreeGrafter"/>
</dbReference>
<dbReference type="InterPro" id="IPR001849">
    <property type="entry name" value="PH_domain"/>
</dbReference>
<evidence type="ECO:0008006" key="6">
    <source>
        <dbReference type="Google" id="ProtNLM"/>
    </source>
</evidence>
<name>A0A9P4MHE9_9PEZI</name>
<feature type="compositionally biased region" description="Low complexity" evidence="1">
    <location>
        <begin position="705"/>
        <end position="715"/>
    </location>
</feature>
<evidence type="ECO:0000259" key="3">
    <source>
        <dbReference type="PROSITE" id="PS51745"/>
    </source>
</evidence>
<dbReference type="GO" id="GO:0031106">
    <property type="term" value="P:septin ring organization"/>
    <property type="evidence" value="ECO:0007669"/>
    <property type="project" value="TreeGrafter"/>
</dbReference>
<feature type="region of interest" description="Disordered" evidence="1">
    <location>
        <begin position="592"/>
        <end position="611"/>
    </location>
</feature>
<feature type="domain" description="DH" evidence="2">
    <location>
        <begin position="235"/>
        <end position="415"/>
    </location>
</feature>
<dbReference type="InterPro" id="IPR011993">
    <property type="entry name" value="PH-like_dom_sf"/>
</dbReference>
<dbReference type="CDD" id="cd00160">
    <property type="entry name" value="RhoGEF"/>
    <property type="match status" value="1"/>
</dbReference>
<dbReference type="CDD" id="cd13246">
    <property type="entry name" value="PH_Scd1"/>
    <property type="match status" value="1"/>
</dbReference>
<feature type="compositionally biased region" description="Pro residues" evidence="1">
    <location>
        <begin position="657"/>
        <end position="668"/>
    </location>
</feature>
<dbReference type="InterPro" id="IPR033511">
    <property type="entry name" value="Cdc24/Scd1_PH_dom"/>
</dbReference>
<evidence type="ECO:0000313" key="5">
    <source>
        <dbReference type="Proteomes" id="UP000799439"/>
    </source>
</evidence>
<dbReference type="AlphaFoldDB" id="A0A9P4MHE9"/>
<dbReference type="Gene3D" id="2.30.29.30">
    <property type="entry name" value="Pleckstrin-homology domain (PH domain)/Phosphotyrosine-binding domain (PTB)"/>
    <property type="match status" value="1"/>
</dbReference>